<dbReference type="PANTHER" id="PTHR11324:SF16">
    <property type="entry name" value="PDZ DOMAIN-CONTAINING PROTEIN 2"/>
    <property type="match status" value="1"/>
</dbReference>
<keyword evidence="4" id="KW-1185">Reference proteome</keyword>
<protein>
    <recommendedName>
        <fullName evidence="2">PDZ domain-containing protein</fullName>
    </recommendedName>
</protein>
<dbReference type="OrthoDB" id="42382at2759"/>
<proteinExistence type="predicted"/>
<dbReference type="Proteomes" id="UP000792457">
    <property type="component" value="Unassembled WGS sequence"/>
</dbReference>
<dbReference type="SUPFAM" id="SSF50156">
    <property type="entry name" value="PDZ domain-like"/>
    <property type="match status" value="1"/>
</dbReference>
<sequence length="746" mass="81615">MATIQRSPPLEIRHEPQQSHDSGAYIDWNSESGSPTRKNSGSEVEVSVPGKVVSEEFVTVVSVEGDGSTGAVVVVADDDANKKSAASVGESTVSHVEVPFVTVLSVGGDAPVVSSESTEEKLALSLDVSGKEATKEVNEVLMKKAEKNTMTALLTDGEEVLVYRLPGERLGFGLKFEGGTKTAERVRRLFIQSCAAESPASRARCSWGGLGEGDEVLEIDTVPVNLMTRLDCVRRLKESGLVITLRVRPAPGRITPMVVEAEPPSEPPPVPPRKGQRRASAPKVEEAPPPPVGFGDEGVSNGQRRRASEGDAVAVALSMRQRAPLSPGPIGRNRFSPEHPIPPEAETYIDLLAQEEYAARNCESESDDTGSSISTVVDRLSLNSVSALSSASSENRSPEHGPYGSTIDLARVLDPFERLEREFSSDSEFIQARHTVTSIMTETRVINGDLIGKTEKETSPVAVAINVPAATGLEDDLALQPPPSFQDIPLDEGDGQSIRSSQSSGSTEHETSTEERQDAPRLPPKPAPRKEGHRFRSGKKRPPPPPPPPPSRVEQQTWQTPEEKEVPTVEKQEKVIDAIVEKDILPMDEIDLSPERVEEEIEKVVEMLRNEGREGRLLDEAIEETMEVTIVGGIEKEISIKIVEDILEDEERDAVEKELADEVIVRDMKVEGVDNKEEDDDEDEGEEEEEVEEDDEDDDLMIDSRLSEELWKSGPTDVLFPHFHWSVTQLATIGEDEEEQTDSDNR</sequence>
<feature type="compositionally biased region" description="Basic and acidic residues" evidence="1">
    <location>
        <begin position="507"/>
        <end position="519"/>
    </location>
</feature>
<accession>A0A8K0JWZ1</accession>
<feature type="region of interest" description="Disordered" evidence="1">
    <location>
        <begin position="258"/>
        <end position="309"/>
    </location>
</feature>
<feature type="region of interest" description="Disordered" evidence="1">
    <location>
        <begin position="668"/>
        <end position="708"/>
    </location>
</feature>
<feature type="compositionally biased region" description="Acidic residues" evidence="1">
    <location>
        <begin position="676"/>
        <end position="701"/>
    </location>
</feature>
<reference evidence="3" key="1">
    <citation type="submission" date="2013-04" db="EMBL/GenBank/DDBJ databases">
        <authorList>
            <person name="Qu J."/>
            <person name="Murali S.C."/>
            <person name="Bandaranaike D."/>
            <person name="Bellair M."/>
            <person name="Blankenburg K."/>
            <person name="Chao H."/>
            <person name="Dinh H."/>
            <person name="Doddapaneni H."/>
            <person name="Downs B."/>
            <person name="Dugan-Rocha S."/>
            <person name="Elkadiri S."/>
            <person name="Gnanaolivu R.D."/>
            <person name="Hernandez B."/>
            <person name="Javaid M."/>
            <person name="Jayaseelan J.C."/>
            <person name="Lee S."/>
            <person name="Li M."/>
            <person name="Ming W."/>
            <person name="Munidasa M."/>
            <person name="Muniz J."/>
            <person name="Nguyen L."/>
            <person name="Ongeri F."/>
            <person name="Osuji N."/>
            <person name="Pu L.-L."/>
            <person name="Puazo M."/>
            <person name="Qu C."/>
            <person name="Quiroz J."/>
            <person name="Raj R."/>
            <person name="Weissenberger G."/>
            <person name="Xin Y."/>
            <person name="Zou X."/>
            <person name="Han Y."/>
            <person name="Richards S."/>
            <person name="Worley K."/>
            <person name="Muzny D."/>
            <person name="Gibbs R."/>
        </authorList>
    </citation>
    <scope>NUCLEOTIDE SEQUENCE</scope>
    <source>
        <strain evidence="3">Sampled in the wild</strain>
    </source>
</reference>
<feature type="region of interest" description="Disordered" evidence="1">
    <location>
        <begin position="1"/>
        <end position="47"/>
    </location>
</feature>
<feature type="compositionally biased region" description="Basic residues" evidence="1">
    <location>
        <begin position="531"/>
        <end position="542"/>
    </location>
</feature>
<dbReference type="CDD" id="cd00136">
    <property type="entry name" value="PDZ_canonical"/>
    <property type="match status" value="1"/>
</dbReference>
<gene>
    <name evidence="3" type="ORF">J437_LFUL003695</name>
</gene>
<feature type="compositionally biased region" description="Basic and acidic residues" evidence="1">
    <location>
        <begin position="561"/>
        <end position="570"/>
    </location>
</feature>
<dbReference type="EMBL" id="KZ308159">
    <property type="protein sequence ID" value="KAG8223422.1"/>
    <property type="molecule type" value="Genomic_DNA"/>
</dbReference>
<dbReference type="AlphaFoldDB" id="A0A8K0JWZ1"/>
<reference evidence="3" key="2">
    <citation type="submission" date="2017-10" db="EMBL/GenBank/DDBJ databases">
        <title>Ladona fulva Genome sequencing and assembly.</title>
        <authorList>
            <person name="Murali S."/>
            <person name="Richards S."/>
            <person name="Bandaranaike D."/>
            <person name="Bellair M."/>
            <person name="Blankenburg K."/>
            <person name="Chao H."/>
            <person name="Dinh H."/>
            <person name="Doddapaneni H."/>
            <person name="Dugan-Rocha S."/>
            <person name="Elkadiri S."/>
            <person name="Gnanaolivu R."/>
            <person name="Hernandez B."/>
            <person name="Skinner E."/>
            <person name="Javaid M."/>
            <person name="Lee S."/>
            <person name="Li M."/>
            <person name="Ming W."/>
            <person name="Munidasa M."/>
            <person name="Muniz J."/>
            <person name="Nguyen L."/>
            <person name="Hughes D."/>
            <person name="Osuji N."/>
            <person name="Pu L.-L."/>
            <person name="Puazo M."/>
            <person name="Qu C."/>
            <person name="Quiroz J."/>
            <person name="Raj R."/>
            <person name="Weissenberger G."/>
            <person name="Xin Y."/>
            <person name="Zou X."/>
            <person name="Han Y."/>
            <person name="Worley K."/>
            <person name="Muzny D."/>
            <person name="Gibbs R."/>
        </authorList>
    </citation>
    <scope>NUCLEOTIDE SEQUENCE</scope>
    <source>
        <strain evidence="3">Sampled in the wild</strain>
    </source>
</reference>
<dbReference type="PANTHER" id="PTHR11324">
    <property type="entry name" value="IL16-RELATED"/>
    <property type="match status" value="1"/>
</dbReference>
<dbReference type="SMART" id="SM00228">
    <property type="entry name" value="PDZ"/>
    <property type="match status" value="1"/>
</dbReference>
<organism evidence="3 4">
    <name type="scientific">Ladona fulva</name>
    <name type="common">Scarce chaser dragonfly</name>
    <name type="synonym">Libellula fulva</name>
    <dbReference type="NCBI Taxonomy" id="123851"/>
    <lineage>
        <taxon>Eukaryota</taxon>
        <taxon>Metazoa</taxon>
        <taxon>Ecdysozoa</taxon>
        <taxon>Arthropoda</taxon>
        <taxon>Hexapoda</taxon>
        <taxon>Insecta</taxon>
        <taxon>Pterygota</taxon>
        <taxon>Palaeoptera</taxon>
        <taxon>Odonata</taxon>
        <taxon>Epiprocta</taxon>
        <taxon>Anisoptera</taxon>
        <taxon>Libelluloidea</taxon>
        <taxon>Libellulidae</taxon>
        <taxon>Ladona</taxon>
    </lineage>
</organism>
<feature type="compositionally biased region" description="Low complexity" evidence="1">
    <location>
        <begin position="495"/>
        <end position="506"/>
    </location>
</feature>
<evidence type="ECO:0000259" key="2">
    <source>
        <dbReference type="PROSITE" id="PS50106"/>
    </source>
</evidence>
<dbReference type="InterPro" id="IPR001478">
    <property type="entry name" value="PDZ"/>
</dbReference>
<dbReference type="PROSITE" id="PS50106">
    <property type="entry name" value="PDZ"/>
    <property type="match status" value="1"/>
</dbReference>
<feature type="region of interest" description="Disordered" evidence="1">
    <location>
        <begin position="475"/>
        <end position="570"/>
    </location>
</feature>
<evidence type="ECO:0000313" key="3">
    <source>
        <dbReference type="EMBL" id="KAG8223422.1"/>
    </source>
</evidence>
<evidence type="ECO:0000256" key="1">
    <source>
        <dbReference type="SAM" id="MobiDB-lite"/>
    </source>
</evidence>
<feature type="domain" description="PDZ" evidence="2">
    <location>
        <begin position="159"/>
        <end position="251"/>
    </location>
</feature>
<dbReference type="Pfam" id="PF00595">
    <property type="entry name" value="PDZ"/>
    <property type="match status" value="1"/>
</dbReference>
<dbReference type="InterPro" id="IPR036034">
    <property type="entry name" value="PDZ_sf"/>
</dbReference>
<comment type="caution">
    <text evidence="3">The sequence shown here is derived from an EMBL/GenBank/DDBJ whole genome shotgun (WGS) entry which is preliminary data.</text>
</comment>
<name>A0A8K0JWZ1_LADFU</name>
<dbReference type="Gene3D" id="2.30.42.10">
    <property type="match status" value="1"/>
</dbReference>
<evidence type="ECO:0000313" key="4">
    <source>
        <dbReference type="Proteomes" id="UP000792457"/>
    </source>
</evidence>
<feature type="compositionally biased region" description="Polar residues" evidence="1">
    <location>
        <begin position="29"/>
        <end position="42"/>
    </location>
</feature>